<dbReference type="GO" id="GO:0016787">
    <property type="term" value="F:hydrolase activity"/>
    <property type="evidence" value="ECO:0007669"/>
    <property type="project" value="UniProtKB-KW"/>
</dbReference>
<evidence type="ECO:0000313" key="2">
    <source>
        <dbReference type="Proteomes" id="UP000287394"/>
    </source>
</evidence>
<reference evidence="1 2" key="1">
    <citation type="journal article" date="2019" name="Int. J. Syst. Evol. Microbiol.">
        <title>Capsulimonas corticalis gen. nov., sp. nov., an aerobic capsulated bacterium, of a novel bacterial order, Capsulimonadales ord. nov., of the class Armatimonadia of the phylum Armatimonadetes.</title>
        <authorList>
            <person name="Li J."/>
            <person name="Kudo C."/>
            <person name="Tonouchi A."/>
        </authorList>
    </citation>
    <scope>NUCLEOTIDE SEQUENCE [LARGE SCALE GENOMIC DNA]</scope>
    <source>
        <strain evidence="1 2">AX-7</strain>
    </source>
</reference>
<dbReference type="Gene3D" id="3.60.15.10">
    <property type="entry name" value="Ribonuclease Z/Hydroxyacylglutathione hydrolase-like"/>
    <property type="match status" value="1"/>
</dbReference>
<name>A0A402CQJ3_9BACT</name>
<dbReference type="FunCoup" id="A0A402CQJ3">
    <property type="interactions" value="118"/>
</dbReference>
<evidence type="ECO:0000313" key="1">
    <source>
        <dbReference type="EMBL" id="BDI32710.1"/>
    </source>
</evidence>
<accession>A0A402CQJ3</accession>
<gene>
    <name evidence="1" type="ORF">CCAX7_47610</name>
</gene>
<organism evidence="1 2">
    <name type="scientific">Capsulimonas corticalis</name>
    <dbReference type="NCBI Taxonomy" id="2219043"/>
    <lineage>
        <taxon>Bacteria</taxon>
        <taxon>Bacillati</taxon>
        <taxon>Armatimonadota</taxon>
        <taxon>Armatimonadia</taxon>
        <taxon>Capsulimonadales</taxon>
        <taxon>Capsulimonadaceae</taxon>
        <taxon>Capsulimonas</taxon>
    </lineage>
</organism>
<dbReference type="InterPro" id="IPR036866">
    <property type="entry name" value="RibonucZ/Hydroxyglut_hydro"/>
</dbReference>
<dbReference type="KEGG" id="ccot:CCAX7_47610"/>
<sequence>MIDAGIGLRLIASALATHDLLLSDLSGIVLTHEHSDHIQSAHAISKRYNVPIVANPATLNVIYRRCTDSPNIKLATGDRWSIGDLDIETFPVPHDAVEPVGVNLYYRPSGHKASIITDAGHVTDAMRAAIRGANLLILEANHDVHRLNAGVYPGYLKARILSDRGHLSNEAAVALLCEHAMTHGPHTAWLAHLSKENNTPKLALAYAKATVAVETGCPVVLDVAKRDKPSVSWTPGVKPLQLNLF</sequence>
<dbReference type="SMART" id="SM00849">
    <property type="entry name" value="Lactamase_B"/>
    <property type="match status" value="1"/>
</dbReference>
<proteinExistence type="predicted"/>
<dbReference type="Pfam" id="PF12706">
    <property type="entry name" value="Lactamase_B_2"/>
    <property type="match status" value="1"/>
</dbReference>
<dbReference type="AlphaFoldDB" id="A0A402CQJ3"/>
<dbReference type="PANTHER" id="PTHR47619">
    <property type="entry name" value="METALLO-HYDROLASE YYCJ-RELATED"/>
    <property type="match status" value="1"/>
</dbReference>
<dbReference type="EMBL" id="AP025739">
    <property type="protein sequence ID" value="BDI32710.1"/>
    <property type="molecule type" value="Genomic_DNA"/>
</dbReference>
<keyword evidence="1" id="KW-0378">Hydrolase</keyword>
<dbReference type="InterPro" id="IPR052533">
    <property type="entry name" value="WalJ/YycJ-like"/>
</dbReference>
<dbReference type="PANTHER" id="PTHR47619:SF1">
    <property type="entry name" value="EXODEOXYRIBONUCLEASE WALJ"/>
    <property type="match status" value="1"/>
</dbReference>
<dbReference type="SUPFAM" id="SSF56281">
    <property type="entry name" value="Metallo-hydrolase/oxidoreductase"/>
    <property type="match status" value="1"/>
</dbReference>
<dbReference type="Proteomes" id="UP000287394">
    <property type="component" value="Chromosome"/>
</dbReference>
<protein>
    <submittedName>
        <fullName evidence="1">MBL fold hydrolase</fullName>
    </submittedName>
</protein>
<keyword evidence="2" id="KW-1185">Reference proteome</keyword>
<dbReference type="InterPro" id="IPR001279">
    <property type="entry name" value="Metallo-B-lactamas"/>
</dbReference>